<name>A0ABU5EME3_9FLAO</name>
<reference evidence="2 3" key="1">
    <citation type="submission" date="2023-11" db="EMBL/GenBank/DDBJ databases">
        <title>Winogradskyella pelagius sp. nov., isolated from coastal sediment.</title>
        <authorList>
            <person name="Li F."/>
        </authorList>
    </citation>
    <scope>NUCLEOTIDE SEQUENCE [LARGE SCALE GENOMIC DNA]</scope>
    <source>
        <strain evidence="2 3">KCTC 23502</strain>
    </source>
</reference>
<dbReference type="RefSeq" id="WP_320555055.1">
    <property type="nucleotide sequence ID" value="NZ_JAXDAE010000003.1"/>
</dbReference>
<evidence type="ECO:0000313" key="3">
    <source>
        <dbReference type="Proteomes" id="UP001285855"/>
    </source>
</evidence>
<keyword evidence="1" id="KW-0812">Transmembrane</keyword>
<accession>A0ABU5EME3</accession>
<organism evidence="2 3">
    <name type="scientific">Winogradskyella aquimaris</name>
    <dbReference type="NCBI Taxonomy" id="864074"/>
    <lineage>
        <taxon>Bacteria</taxon>
        <taxon>Pseudomonadati</taxon>
        <taxon>Bacteroidota</taxon>
        <taxon>Flavobacteriia</taxon>
        <taxon>Flavobacteriales</taxon>
        <taxon>Flavobacteriaceae</taxon>
        <taxon>Winogradskyella</taxon>
    </lineage>
</organism>
<keyword evidence="3" id="KW-1185">Reference proteome</keyword>
<protein>
    <recommendedName>
        <fullName evidence="4">Chloroplast import component protein (Tic20)</fullName>
    </recommendedName>
</protein>
<gene>
    <name evidence="2" type="ORF">SNF14_05005</name>
</gene>
<evidence type="ECO:0008006" key="4">
    <source>
        <dbReference type="Google" id="ProtNLM"/>
    </source>
</evidence>
<feature type="transmembrane region" description="Helical" evidence="1">
    <location>
        <begin position="12"/>
        <end position="31"/>
    </location>
</feature>
<feature type="transmembrane region" description="Helical" evidence="1">
    <location>
        <begin position="37"/>
        <end position="58"/>
    </location>
</feature>
<evidence type="ECO:0000313" key="2">
    <source>
        <dbReference type="EMBL" id="MDY2586685.1"/>
    </source>
</evidence>
<keyword evidence="1" id="KW-1133">Transmembrane helix</keyword>
<dbReference type="Proteomes" id="UP001285855">
    <property type="component" value="Unassembled WGS sequence"/>
</dbReference>
<keyword evidence="1" id="KW-0472">Membrane</keyword>
<comment type="caution">
    <text evidence="2">The sequence shown here is derived from an EMBL/GenBank/DDBJ whole genome shotgun (WGS) entry which is preliminary data.</text>
</comment>
<evidence type="ECO:0000256" key="1">
    <source>
        <dbReference type="SAM" id="Phobius"/>
    </source>
</evidence>
<feature type="transmembrane region" description="Helical" evidence="1">
    <location>
        <begin position="65"/>
        <end position="86"/>
    </location>
</feature>
<dbReference type="EMBL" id="JAXDAE010000003">
    <property type="protein sequence ID" value="MDY2586685.1"/>
    <property type="molecule type" value="Genomic_DNA"/>
</dbReference>
<proteinExistence type="predicted"/>
<sequence length="108" mass="12734">MENQDIKDGKTLATIAYITPLGLLIAISLNLEKRNPYIFFHARQMIGLIIMVAFSNLCEKYVNSWFGTALWFVTFFSWIYCLVFAIKGEYKLLPFLGKYFQDWFRNLE</sequence>